<sequence length="173" mass="20050">MQFYSGFSLKNEVHFFQQYMDMSDFTVAGFSYGAILAFEDVYQKVFSGKRVDRLQLFSPAFFQTKSIKFKRLQTLSFQKNKEAYLQNFISSCFSPHLVKQIEHTQCDSEALEKLLYYEWSLPKLVELAEKNVAIEVYLGEKDHIIDSNGAKDFFVNVATVTSIKDANHFLQTS</sequence>
<dbReference type="NCBIfam" id="NF033854">
    <property type="entry name" value="esterase_BioV"/>
    <property type="match status" value="1"/>
</dbReference>
<evidence type="ECO:0000313" key="1">
    <source>
        <dbReference type="EMBL" id="SFV74908.1"/>
    </source>
</evidence>
<dbReference type="EMBL" id="FPHP01000009">
    <property type="protein sequence ID" value="SFV74908.1"/>
    <property type="molecule type" value="Genomic_DNA"/>
</dbReference>
<dbReference type="AlphaFoldDB" id="A0A1W1D2Y2"/>
<dbReference type="SUPFAM" id="SSF53474">
    <property type="entry name" value="alpha/beta-Hydrolases"/>
    <property type="match status" value="1"/>
</dbReference>
<dbReference type="Gene3D" id="3.40.50.1820">
    <property type="entry name" value="alpha/beta hydrolase"/>
    <property type="match status" value="1"/>
</dbReference>
<proteinExistence type="predicted"/>
<evidence type="ECO:0008006" key="2">
    <source>
        <dbReference type="Google" id="ProtNLM"/>
    </source>
</evidence>
<dbReference type="InterPro" id="IPR029058">
    <property type="entry name" value="AB_hydrolase_fold"/>
</dbReference>
<protein>
    <recommendedName>
        <fullName evidence="2">AB hydrolase-1 domain-containing protein</fullName>
    </recommendedName>
</protein>
<organism evidence="1">
    <name type="scientific">hydrothermal vent metagenome</name>
    <dbReference type="NCBI Taxonomy" id="652676"/>
    <lineage>
        <taxon>unclassified sequences</taxon>
        <taxon>metagenomes</taxon>
        <taxon>ecological metagenomes</taxon>
    </lineage>
</organism>
<reference evidence="1" key="1">
    <citation type="submission" date="2016-10" db="EMBL/GenBank/DDBJ databases">
        <authorList>
            <person name="de Groot N.N."/>
        </authorList>
    </citation>
    <scope>NUCLEOTIDE SEQUENCE</scope>
</reference>
<accession>A0A1W1D2Y2</accession>
<gene>
    <name evidence="1" type="ORF">MNB_SM-3-1513</name>
</gene>
<name>A0A1W1D2Y2_9ZZZZ</name>